<dbReference type="AlphaFoldDB" id="A0A4Y7U4T1"/>
<gene>
    <name evidence="2" type="ORF">D0809_26515</name>
</gene>
<feature type="non-terminal residue" evidence="2">
    <location>
        <position position="88"/>
    </location>
</feature>
<evidence type="ECO:0000256" key="1">
    <source>
        <dbReference type="SAM" id="MobiDB-lite"/>
    </source>
</evidence>
<evidence type="ECO:0000313" key="3">
    <source>
        <dbReference type="Proteomes" id="UP000298340"/>
    </source>
</evidence>
<organism evidence="2 3">
    <name type="scientific">Flavobacterium circumlabens</name>
    <dbReference type="NCBI Taxonomy" id="2133765"/>
    <lineage>
        <taxon>Bacteria</taxon>
        <taxon>Pseudomonadati</taxon>
        <taxon>Bacteroidota</taxon>
        <taxon>Flavobacteriia</taxon>
        <taxon>Flavobacteriales</taxon>
        <taxon>Flavobacteriaceae</taxon>
        <taxon>Flavobacterium</taxon>
    </lineage>
</organism>
<evidence type="ECO:0000313" key="2">
    <source>
        <dbReference type="EMBL" id="TEB41244.1"/>
    </source>
</evidence>
<name>A0A4Y7U4T1_9FLAO</name>
<comment type="caution">
    <text evidence="2">The sequence shown here is derived from an EMBL/GenBank/DDBJ whole genome shotgun (WGS) entry which is preliminary data.</text>
</comment>
<sequence>MARHQEKIAENRITFTAANVNHGSAALQLKDNRELSPVQRKLQEITGNSSPAQATVQLQRKTLGNGVIQFGKKNEKDDDDYLPPQGKK</sequence>
<accession>A0A4Y7U4T1</accession>
<proteinExistence type="predicted"/>
<dbReference type="RefSeq" id="WP_134092401.1">
    <property type="nucleotide sequence ID" value="NZ_QWDN01000415.1"/>
</dbReference>
<reference evidence="2 3" key="1">
    <citation type="journal article" date="2018" name="Syst. Appl. Microbiol.">
        <title>Flavobacterium circumlabens sp. nov. and Flavobacterium cupreum sp. nov., two psychrotrophic species isolated from Antarctic environmental samples.</title>
        <authorList>
            <person name="Kralova S."/>
            <person name="Busse H.J."/>
            <person name="Svec P."/>
            <person name="Maslanova I."/>
            <person name="Stankova E."/>
            <person name="Bartak M."/>
            <person name="Sedlacek I."/>
        </authorList>
    </citation>
    <scope>NUCLEOTIDE SEQUENCE [LARGE SCALE GENOMIC DNA]</scope>
    <source>
        <strain evidence="2 3">CCM 8828</strain>
    </source>
</reference>
<dbReference type="Proteomes" id="UP000298340">
    <property type="component" value="Unassembled WGS sequence"/>
</dbReference>
<feature type="region of interest" description="Disordered" evidence="1">
    <location>
        <begin position="67"/>
        <end position="88"/>
    </location>
</feature>
<protein>
    <submittedName>
        <fullName evidence="2">Uncharacterized protein</fullName>
    </submittedName>
</protein>
<dbReference type="EMBL" id="QWDN01000415">
    <property type="protein sequence ID" value="TEB41244.1"/>
    <property type="molecule type" value="Genomic_DNA"/>
</dbReference>